<protein>
    <submittedName>
        <fullName evidence="2">DUF1127 domain-containing protein</fullName>
    </submittedName>
</protein>
<proteinExistence type="predicted"/>
<gene>
    <name evidence="2" type="ORF">GQE99_13930</name>
</gene>
<dbReference type="AlphaFoldDB" id="A0A845M8C2"/>
<feature type="domain" description="YjiS-like" evidence="1">
    <location>
        <begin position="12"/>
        <end position="46"/>
    </location>
</feature>
<evidence type="ECO:0000313" key="3">
    <source>
        <dbReference type="Proteomes" id="UP000467322"/>
    </source>
</evidence>
<evidence type="ECO:0000259" key="1">
    <source>
        <dbReference type="Pfam" id="PF06568"/>
    </source>
</evidence>
<evidence type="ECO:0000313" key="2">
    <source>
        <dbReference type="EMBL" id="MZR14117.1"/>
    </source>
</evidence>
<sequence>MTRVAHLTADLWVALKRRHAERETRRILASLSDAQLDDIGVMRGDLLR</sequence>
<organism evidence="2 3">
    <name type="scientific">Maritimibacter harenae</name>
    <dbReference type="NCBI Taxonomy" id="2606218"/>
    <lineage>
        <taxon>Bacteria</taxon>
        <taxon>Pseudomonadati</taxon>
        <taxon>Pseudomonadota</taxon>
        <taxon>Alphaproteobacteria</taxon>
        <taxon>Rhodobacterales</taxon>
        <taxon>Roseobacteraceae</taxon>
        <taxon>Maritimibacter</taxon>
    </lineage>
</organism>
<dbReference type="Pfam" id="PF06568">
    <property type="entry name" value="YjiS-like"/>
    <property type="match status" value="1"/>
</dbReference>
<dbReference type="EMBL" id="WTUX01000017">
    <property type="protein sequence ID" value="MZR14117.1"/>
    <property type="molecule type" value="Genomic_DNA"/>
</dbReference>
<accession>A0A845M8C2</accession>
<comment type="caution">
    <text evidence="2">The sequence shown here is derived from an EMBL/GenBank/DDBJ whole genome shotgun (WGS) entry which is preliminary data.</text>
</comment>
<name>A0A845M8C2_9RHOB</name>
<dbReference type="InterPro" id="IPR009506">
    <property type="entry name" value="YjiS-like"/>
</dbReference>
<reference evidence="2 3" key="1">
    <citation type="submission" date="2019-12" db="EMBL/GenBank/DDBJ databases">
        <title>Maritimibacter sp. nov. sp. isolated from sea sand.</title>
        <authorList>
            <person name="Kim J."/>
            <person name="Jeong S.E."/>
            <person name="Jung H.S."/>
            <person name="Jeon C.O."/>
        </authorList>
    </citation>
    <scope>NUCLEOTIDE SEQUENCE [LARGE SCALE GENOMIC DNA]</scope>
    <source>
        <strain evidence="2 3">DP07</strain>
    </source>
</reference>
<keyword evidence="3" id="KW-1185">Reference proteome</keyword>
<dbReference type="Proteomes" id="UP000467322">
    <property type="component" value="Unassembled WGS sequence"/>
</dbReference>